<evidence type="ECO:0000313" key="3">
    <source>
        <dbReference type="Proteomes" id="UP000595140"/>
    </source>
</evidence>
<keyword evidence="3" id="KW-1185">Reference proteome</keyword>
<feature type="region of interest" description="Disordered" evidence="1">
    <location>
        <begin position="1"/>
        <end position="23"/>
    </location>
</feature>
<accession>A0A484MWA1</accession>
<evidence type="ECO:0000313" key="2">
    <source>
        <dbReference type="EMBL" id="VFQ92707.1"/>
    </source>
</evidence>
<dbReference type="Proteomes" id="UP000595140">
    <property type="component" value="Unassembled WGS sequence"/>
</dbReference>
<gene>
    <name evidence="2" type="ORF">CCAM_LOCUS34483</name>
</gene>
<name>A0A484MWA1_9ASTE</name>
<dbReference type="EMBL" id="OOIL02004591">
    <property type="protein sequence ID" value="VFQ92707.1"/>
    <property type="molecule type" value="Genomic_DNA"/>
</dbReference>
<evidence type="ECO:0000256" key="1">
    <source>
        <dbReference type="SAM" id="MobiDB-lite"/>
    </source>
</evidence>
<feature type="compositionally biased region" description="Gly residues" evidence="1">
    <location>
        <begin position="1"/>
        <end position="17"/>
    </location>
</feature>
<protein>
    <submittedName>
        <fullName evidence="2">Uncharacterized protein</fullName>
    </submittedName>
</protein>
<proteinExistence type="predicted"/>
<reference evidence="2 3" key="1">
    <citation type="submission" date="2018-04" db="EMBL/GenBank/DDBJ databases">
        <authorList>
            <person name="Vogel A."/>
        </authorList>
    </citation>
    <scope>NUCLEOTIDE SEQUENCE [LARGE SCALE GENOMIC DNA]</scope>
</reference>
<dbReference type="AlphaFoldDB" id="A0A484MWA1"/>
<organism evidence="2 3">
    <name type="scientific">Cuscuta campestris</name>
    <dbReference type="NCBI Taxonomy" id="132261"/>
    <lineage>
        <taxon>Eukaryota</taxon>
        <taxon>Viridiplantae</taxon>
        <taxon>Streptophyta</taxon>
        <taxon>Embryophyta</taxon>
        <taxon>Tracheophyta</taxon>
        <taxon>Spermatophyta</taxon>
        <taxon>Magnoliopsida</taxon>
        <taxon>eudicotyledons</taxon>
        <taxon>Gunneridae</taxon>
        <taxon>Pentapetalae</taxon>
        <taxon>asterids</taxon>
        <taxon>lamiids</taxon>
        <taxon>Solanales</taxon>
        <taxon>Convolvulaceae</taxon>
        <taxon>Cuscuteae</taxon>
        <taxon>Cuscuta</taxon>
        <taxon>Cuscuta subgen. Grammica</taxon>
        <taxon>Cuscuta sect. Cleistogrammica</taxon>
    </lineage>
</organism>
<sequence>MGRRGFSGGRGGGGGGSRPACRSKASRDAEGKILMQQAAASNGFRSTWDRIWYGPDNSHEDLCKSLVESFELCVSFSRGDRDHRWCQDEKRELEEHCDEFRSSWNDWWAEKKKGHCGSILQNFERCLKRHGKESKECQFNVETLKNMCDIEV</sequence>